<dbReference type="Gene3D" id="1.10.287.110">
    <property type="entry name" value="DnaJ domain"/>
    <property type="match status" value="1"/>
</dbReference>
<keyword evidence="4" id="KW-1185">Reference proteome</keyword>
<feature type="region of interest" description="Disordered" evidence="1">
    <location>
        <begin position="204"/>
        <end position="239"/>
    </location>
</feature>
<feature type="region of interest" description="Disordered" evidence="1">
    <location>
        <begin position="810"/>
        <end position="831"/>
    </location>
</feature>
<reference evidence="3 4" key="1">
    <citation type="submission" date="2024-02" db="EMBL/GenBank/DDBJ databases">
        <authorList>
            <person name="Chen Y."/>
            <person name="Shah S."/>
            <person name="Dougan E. K."/>
            <person name="Thang M."/>
            <person name="Chan C."/>
        </authorList>
    </citation>
    <scope>NUCLEOTIDE SEQUENCE [LARGE SCALE GENOMIC DNA]</scope>
</reference>
<name>A0ABP0LT03_9DINO</name>
<dbReference type="EMBL" id="CAXAMN010013725">
    <property type="protein sequence ID" value="CAK9041614.1"/>
    <property type="molecule type" value="Genomic_DNA"/>
</dbReference>
<feature type="compositionally biased region" description="Low complexity" evidence="1">
    <location>
        <begin position="914"/>
        <end position="923"/>
    </location>
</feature>
<feature type="compositionally biased region" description="Basic and acidic residues" evidence="1">
    <location>
        <begin position="897"/>
        <end position="907"/>
    </location>
</feature>
<proteinExistence type="predicted"/>
<dbReference type="InterPro" id="IPR036869">
    <property type="entry name" value="J_dom_sf"/>
</dbReference>
<feature type="compositionally biased region" description="Basic and acidic residues" evidence="1">
    <location>
        <begin position="206"/>
        <end position="218"/>
    </location>
</feature>
<feature type="compositionally biased region" description="Basic and acidic residues" evidence="1">
    <location>
        <begin position="924"/>
        <end position="936"/>
    </location>
</feature>
<evidence type="ECO:0000313" key="3">
    <source>
        <dbReference type="EMBL" id="CAK9041614.1"/>
    </source>
</evidence>
<dbReference type="SMART" id="SM00271">
    <property type="entry name" value="DnaJ"/>
    <property type="match status" value="1"/>
</dbReference>
<evidence type="ECO:0000313" key="4">
    <source>
        <dbReference type="Proteomes" id="UP001642484"/>
    </source>
</evidence>
<feature type="compositionally biased region" description="Low complexity" evidence="1">
    <location>
        <begin position="223"/>
        <end position="239"/>
    </location>
</feature>
<sequence length="1050" mass="115444">MGWLAPRFKRFTPQGAEAPLQALMDLTERDLLVATLVSTPVEQRSRLYACAAENELPLPLAFSGLRCPCPLEEQVEGDFMISQVDRGVTVHWEAFEALLALPGDRPALLSLGAQGCSQAGKSTLLKELLGLDAAVVEAQPSRPPCRSPAHNPGVDLLRSRAPLGWTVDVHGCSLGDPTWMALIATFAASSALILLHVSPEDFAVPDEDKPQPKMKPDVRIPASRRVSTSGASVSSTSSNSGKITAKAELMALLKLITDAKFSETGPRRRILVLLRDVTSTATQTAIQSYLEAMGSFSVLPLEPLQHLAAPARQRSLPGDALDAQCQVASRSIDQLIWQAPHEVAKAVTLFGPGVVVLPMMGRVSGLEPQAALEYSAHPSRASGGLMDRLDLELKFGPLDPSRLIKELSSSKEALEKRLEGLANQELQEEVLALQDWREKAMGRLKTLEKRAAWAFLGVAGEGVASQAEIKKAFKRRALELHPDKGGDADRFRLLQEMRDLLVEPKSHALEGGKEARKDKEGKKDEKKDNEDEEADEEEEEFSDDSWDADEEFRKMFPKRKKKKKQPEEAEAEVLKEQDFHRGKFEAQRRKLQRQLREMWMRACRLSEEIQRSQTQSGAGDALRQLRKFVDRFAVTEVQKLRTDDPKKAQRIFRRFLEQGAEVLCAAGALDPAAAVSVVAMQVNCPLLQATEEDGVLQRKCQALLEAIQELPSIGEQVGSIPTDEGLAFELLLPDDDAVGRDAGQRTARRVLLQLPTDATLGCLRAAAQHCGGFDRVPRLFAKGRFVAGADSVPLSALQLGSLQCLPSNLTRRSQAPKPKPTAPAPTVPASAATPVAPVAPVAVSVETLKRVEPMVARDEQAEPAEQPIAGKPVEPENDENKENDDAWFDDFFAEKKEKREAHQKAQEQGKNAMQARLKAQKQALEAKKRQDAERHGSRPKAVTPSPKAVTPSARPEAKKPEPETRGQSEPDERKESRALVVSKDEPCLKLQKSRDSWEDSWSHPCAGAKRSDGSAIFCGPCDGWITLGSRFEHEDFEMHCEKVGHFGWID</sequence>
<feature type="compositionally biased region" description="Pro residues" evidence="1">
    <location>
        <begin position="817"/>
        <end position="826"/>
    </location>
</feature>
<feature type="region of interest" description="Disordered" evidence="1">
    <location>
        <begin position="857"/>
        <end position="884"/>
    </location>
</feature>
<feature type="compositionally biased region" description="Acidic residues" evidence="1">
    <location>
        <begin position="530"/>
        <end position="547"/>
    </location>
</feature>
<protein>
    <recommendedName>
        <fullName evidence="2">J domain-containing protein</fullName>
    </recommendedName>
</protein>
<dbReference type="SUPFAM" id="SSF46565">
    <property type="entry name" value="Chaperone J-domain"/>
    <property type="match status" value="1"/>
</dbReference>
<dbReference type="CDD" id="cd06257">
    <property type="entry name" value="DnaJ"/>
    <property type="match status" value="1"/>
</dbReference>
<feature type="region of interest" description="Disordered" evidence="1">
    <location>
        <begin position="897"/>
        <end position="985"/>
    </location>
</feature>
<comment type="caution">
    <text evidence="3">The sequence shown here is derived from an EMBL/GenBank/DDBJ whole genome shotgun (WGS) entry which is preliminary data.</text>
</comment>
<gene>
    <name evidence="3" type="ORF">CCMP2556_LOCUS22285</name>
</gene>
<feature type="region of interest" description="Disordered" evidence="1">
    <location>
        <begin position="503"/>
        <end position="547"/>
    </location>
</feature>
<feature type="compositionally biased region" description="Basic and acidic residues" evidence="1">
    <location>
        <begin position="955"/>
        <end position="985"/>
    </location>
</feature>
<dbReference type="PROSITE" id="PS50076">
    <property type="entry name" value="DNAJ_2"/>
    <property type="match status" value="1"/>
</dbReference>
<dbReference type="Proteomes" id="UP001642484">
    <property type="component" value="Unassembled WGS sequence"/>
</dbReference>
<dbReference type="InterPro" id="IPR001623">
    <property type="entry name" value="DnaJ_domain"/>
</dbReference>
<feature type="compositionally biased region" description="Basic and acidic residues" evidence="1">
    <location>
        <begin position="503"/>
        <end position="529"/>
    </location>
</feature>
<feature type="domain" description="J" evidence="2">
    <location>
        <begin position="451"/>
        <end position="521"/>
    </location>
</feature>
<evidence type="ECO:0000259" key="2">
    <source>
        <dbReference type="PROSITE" id="PS50076"/>
    </source>
</evidence>
<evidence type="ECO:0000256" key="1">
    <source>
        <dbReference type="SAM" id="MobiDB-lite"/>
    </source>
</evidence>
<accession>A0ABP0LT03</accession>
<dbReference type="Pfam" id="PF00226">
    <property type="entry name" value="DnaJ"/>
    <property type="match status" value="1"/>
</dbReference>
<organism evidence="3 4">
    <name type="scientific">Durusdinium trenchii</name>
    <dbReference type="NCBI Taxonomy" id="1381693"/>
    <lineage>
        <taxon>Eukaryota</taxon>
        <taxon>Sar</taxon>
        <taxon>Alveolata</taxon>
        <taxon>Dinophyceae</taxon>
        <taxon>Suessiales</taxon>
        <taxon>Symbiodiniaceae</taxon>
        <taxon>Durusdinium</taxon>
    </lineage>
</organism>